<evidence type="ECO:0000259" key="1">
    <source>
        <dbReference type="Pfam" id="PF07883"/>
    </source>
</evidence>
<evidence type="ECO:0000313" key="3">
    <source>
        <dbReference type="Proteomes" id="UP000537204"/>
    </source>
</evidence>
<dbReference type="PANTHER" id="PTHR36440">
    <property type="entry name" value="PUTATIVE (AFU_ORTHOLOGUE AFUA_8G07350)-RELATED"/>
    <property type="match status" value="1"/>
</dbReference>
<reference evidence="2 3" key="1">
    <citation type="submission" date="2020-08" db="EMBL/GenBank/DDBJ databases">
        <title>Genomic Encyclopedia of Type Strains, Phase IV (KMG-V): Genome sequencing to study the core and pangenomes of soil and plant-associated prokaryotes.</title>
        <authorList>
            <person name="Whitman W."/>
        </authorList>
    </citation>
    <scope>NUCLEOTIDE SEQUENCE [LARGE SCALE GENOMIC DNA]</scope>
    <source>
        <strain evidence="2 3">S3M1</strain>
    </source>
</reference>
<comment type="caution">
    <text evidence="2">The sequence shown here is derived from an EMBL/GenBank/DDBJ whole genome shotgun (WGS) entry which is preliminary data.</text>
</comment>
<dbReference type="InterPro" id="IPR014710">
    <property type="entry name" value="RmlC-like_jellyroll"/>
</dbReference>
<dbReference type="GO" id="GO:0051213">
    <property type="term" value="F:dioxygenase activity"/>
    <property type="evidence" value="ECO:0007669"/>
    <property type="project" value="UniProtKB-KW"/>
</dbReference>
<protein>
    <submittedName>
        <fullName evidence="2">Quercetin dioxygenase-like cupin family protein</fullName>
    </submittedName>
</protein>
<gene>
    <name evidence="2" type="ORF">HDE68_000263</name>
</gene>
<dbReference type="AlphaFoldDB" id="A0A7W8ZIG4"/>
<proteinExistence type="predicted"/>
<keyword evidence="2" id="KW-0223">Dioxygenase</keyword>
<organism evidence="2 3">
    <name type="scientific">Pedobacter cryoconitis</name>
    <dbReference type="NCBI Taxonomy" id="188932"/>
    <lineage>
        <taxon>Bacteria</taxon>
        <taxon>Pseudomonadati</taxon>
        <taxon>Bacteroidota</taxon>
        <taxon>Sphingobacteriia</taxon>
        <taxon>Sphingobacteriales</taxon>
        <taxon>Sphingobacteriaceae</taxon>
        <taxon>Pedobacter</taxon>
    </lineage>
</organism>
<dbReference type="SUPFAM" id="SSF51182">
    <property type="entry name" value="RmlC-like cupins"/>
    <property type="match status" value="1"/>
</dbReference>
<dbReference type="RefSeq" id="WP_183878140.1">
    <property type="nucleotide sequence ID" value="NZ_JACHCD010000002.1"/>
</dbReference>
<dbReference type="InterPro" id="IPR011051">
    <property type="entry name" value="RmlC_Cupin_sf"/>
</dbReference>
<sequence length="150" mass="16536">MKNSFWLFGTHLTIIESEEHTDSRYDLIEGRFPPGSETPLHVHSRYSETVYVLEGKVTVYTPGETNVLSTGDTYHIPKNTPHTIANSSKTEPFRALAVASPSGFAKLIRAVGFEGSVNDTPPEKFHDMELALRVLEEIGDTNIGPPGARP</sequence>
<evidence type="ECO:0000313" key="2">
    <source>
        <dbReference type="EMBL" id="MBB5634378.1"/>
    </source>
</evidence>
<dbReference type="EMBL" id="JACHCE010000001">
    <property type="protein sequence ID" value="MBB5634378.1"/>
    <property type="molecule type" value="Genomic_DNA"/>
</dbReference>
<keyword evidence="2" id="KW-0560">Oxidoreductase</keyword>
<dbReference type="Gene3D" id="2.60.120.10">
    <property type="entry name" value="Jelly Rolls"/>
    <property type="match status" value="1"/>
</dbReference>
<dbReference type="InterPro" id="IPR053146">
    <property type="entry name" value="QDO-like"/>
</dbReference>
<feature type="domain" description="Cupin type-2" evidence="1">
    <location>
        <begin position="31"/>
        <end position="98"/>
    </location>
</feature>
<dbReference type="InterPro" id="IPR013096">
    <property type="entry name" value="Cupin_2"/>
</dbReference>
<accession>A0A7W8ZIG4</accession>
<dbReference type="Pfam" id="PF07883">
    <property type="entry name" value="Cupin_2"/>
    <property type="match status" value="1"/>
</dbReference>
<dbReference type="Proteomes" id="UP000537204">
    <property type="component" value="Unassembled WGS sequence"/>
</dbReference>
<dbReference type="PANTHER" id="PTHR36440:SF1">
    <property type="entry name" value="PUTATIVE (AFU_ORTHOLOGUE AFUA_8G07350)-RELATED"/>
    <property type="match status" value="1"/>
</dbReference>
<name>A0A7W8ZIG4_9SPHI</name>